<dbReference type="EMBL" id="FUXL01000005">
    <property type="protein sequence ID" value="SKA07110.1"/>
    <property type="molecule type" value="Genomic_DNA"/>
</dbReference>
<dbReference type="AlphaFoldDB" id="A0A1T4QTQ8"/>
<accession>A0A1T4QTQ8</accession>
<feature type="region of interest" description="Disordered" evidence="1">
    <location>
        <begin position="53"/>
        <end position="73"/>
    </location>
</feature>
<protein>
    <submittedName>
        <fullName evidence="2">Uncharacterized protein</fullName>
    </submittedName>
</protein>
<evidence type="ECO:0000313" key="3">
    <source>
        <dbReference type="Proteomes" id="UP000190135"/>
    </source>
</evidence>
<organism evidence="2 3">
    <name type="scientific">Consotaella salsifontis</name>
    <dbReference type="NCBI Taxonomy" id="1365950"/>
    <lineage>
        <taxon>Bacteria</taxon>
        <taxon>Pseudomonadati</taxon>
        <taxon>Pseudomonadota</taxon>
        <taxon>Alphaproteobacteria</taxon>
        <taxon>Hyphomicrobiales</taxon>
        <taxon>Aurantimonadaceae</taxon>
        <taxon>Consotaella</taxon>
    </lineage>
</organism>
<proteinExistence type="predicted"/>
<evidence type="ECO:0000313" key="2">
    <source>
        <dbReference type="EMBL" id="SKA07110.1"/>
    </source>
</evidence>
<gene>
    <name evidence="2" type="ORF">SAMN05428963_105252</name>
</gene>
<sequence>MEQRTTCQGPEDVAATLKYVNAMSMQLARLAEDAGCLPLAALLKYSADEAAGAAKWRGKARSRRRSDRPIPTE</sequence>
<evidence type="ECO:0000256" key="1">
    <source>
        <dbReference type="SAM" id="MobiDB-lite"/>
    </source>
</evidence>
<keyword evidence="3" id="KW-1185">Reference proteome</keyword>
<reference evidence="2 3" key="1">
    <citation type="submission" date="2017-02" db="EMBL/GenBank/DDBJ databases">
        <authorList>
            <person name="Peterson S.W."/>
        </authorList>
    </citation>
    <scope>NUCLEOTIDE SEQUENCE [LARGE SCALE GENOMIC DNA]</scope>
    <source>
        <strain evidence="2 3">USBA 369</strain>
    </source>
</reference>
<name>A0A1T4QTQ8_9HYPH</name>
<dbReference type="Proteomes" id="UP000190135">
    <property type="component" value="Unassembled WGS sequence"/>
</dbReference>
<feature type="compositionally biased region" description="Basic residues" evidence="1">
    <location>
        <begin position="56"/>
        <end position="66"/>
    </location>
</feature>